<evidence type="ECO:0008006" key="4">
    <source>
        <dbReference type="Google" id="ProtNLM"/>
    </source>
</evidence>
<proteinExistence type="predicted"/>
<gene>
    <name evidence="2" type="ORF">ACFQKD_08415</name>
</gene>
<feature type="region of interest" description="Disordered" evidence="1">
    <location>
        <begin position="1"/>
        <end position="27"/>
    </location>
</feature>
<reference evidence="2 3" key="1">
    <citation type="journal article" date="2019" name="Int. J. Syst. Evol. Microbiol.">
        <title>The Global Catalogue of Microorganisms (GCM) 10K type strain sequencing project: providing services to taxonomists for standard genome sequencing and annotation.</title>
        <authorList>
            <consortium name="The Broad Institute Genomics Platform"/>
            <consortium name="The Broad Institute Genome Sequencing Center for Infectious Disease"/>
            <person name="Wu L."/>
            <person name="Ma J."/>
        </authorList>
    </citation>
    <scope>NUCLEOTIDE SEQUENCE [LARGE SCALE GENOMIC DNA]</scope>
    <source>
        <strain evidence="2 3">DT55</strain>
    </source>
</reference>
<evidence type="ECO:0000313" key="2">
    <source>
        <dbReference type="EMBL" id="MFC7097326.1"/>
    </source>
</evidence>
<dbReference type="Proteomes" id="UP001596388">
    <property type="component" value="Unassembled WGS sequence"/>
</dbReference>
<sequence length="73" mass="7719">MGLLGTLTETLKASTESPNRGDGTEESAGAYWCHDCDERLLDLDVEGEEAPSCPDCGDEMTFERSPGSTGCAC</sequence>
<accession>A0ABD5WY83</accession>
<feature type="compositionally biased region" description="Polar residues" evidence="1">
    <location>
        <begin position="7"/>
        <end position="18"/>
    </location>
</feature>
<dbReference type="GeneID" id="79268766"/>
<dbReference type="EMBL" id="JBHTAG010000003">
    <property type="protein sequence ID" value="MFC7097326.1"/>
    <property type="molecule type" value="Genomic_DNA"/>
</dbReference>
<comment type="caution">
    <text evidence="2">The sequence shown here is derived from an EMBL/GenBank/DDBJ whole genome shotgun (WGS) entry which is preliminary data.</text>
</comment>
<evidence type="ECO:0000313" key="3">
    <source>
        <dbReference type="Proteomes" id="UP001596388"/>
    </source>
</evidence>
<feature type="region of interest" description="Disordered" evidence="1">
    <location>
        <begin position="50"/>
        <end position="73"/>
    </location>
</feature>
<keyword evidence="3" id="KW-1185">Reference proteome</keyword>
<evidence type="ECO:0000256" key="1">
    <source>
        <dbReference type="SAM" id="MobiDB-lite"/>
    </source>
</evidence>
<dbReference type="AlphaFoldDB" id="A0ABD5WY83"/>
<protein>
    <recommendedName>
        <fullName evidence="4">RING-type E3 ubiquitin transferase</fullName>
    </recommendedName>
</protein>
<dbReference type="RefSeq" id="WP_276238197.1">
    <property type="nucleotide sequence ID" value="NZ_CP119989.1"/>
</dbReference>
<name>A0ABD5WY83_9EURY</name>
<organism evidence="2 3">
    <name type="scientific">Halobaculum marinum</name>
    <dbReference type="NCBI Taxonomy" id="3031996"/>
    <lineage>
        <taxon>Archaea</taxon>
        <taxon>Methanobacteriati</taxon>
        <taxon>Methanobacteriota</taxon>
        <taxon>Stenosarchaea group</taxon>
        <taxon>Halobacteria</taxon>
        <taxon>Halobacteriales</taxon>
        <taxon>Haloferacaceae</taxon>
        <taxon>Halobaculum</taxon>
    </lineage>
</organism>